<reference evidence="13 14" key="1">
    <citation type="submission" date="2020-05" db="EMBL/GenBank/DDBJ databases">
        <title>Identification and distribution of gene clusters putatively required for synthesis of sphingolipid metabolism inhibitors in phylogenetically diverse species of the filamentous fungus Fusarium.</title>
        <authorList>
            <person name="Kim H.-S."/>
            <person name="Busman M."/>
            <person name="Brown D.W."/>
            <person name="Divon H."/>
            <person name="Uhlig S."/>
            <person name="Proctor R.H."/>
        </authorList>
    </citation>
    <scope>NUCLEOTIDE SEQUENCE [LARGE SCALE GENOMIC DNA]</scope>
    <source>
        <strain evidence="13 14">NRRL 25311</strain>
    </source>
</reference>
<dbReference type="CDD" id="cd00685">
    <property type="entry name" value="Trans_IPPS_HT"/>
    <property type="match status" value="1"/>
</dbReference>
<dbReference type="Gene3D" id="1.10.630.10">
    <property type="entry name" value="Cytochrome P450"/>
    <property type="match status" value="1"/>
</dbReference>
<dbReference type="GO" id="GO:0008299">
    <property type="term" value="P:isoprenoid biosynthetic process"/>
    <property type="evidence" value="ECO:0007669"/>
    <property type="project" value="InterPro"/>
</dbReference>
<dbReference type="SFLD" id="SFLDS00005">
    <property type="entry name" value="Isoprenoid_Synthase_Type_I"/>
    <property type="match status" value="1"/>
</dbReference>
<comment type="similarity">
    <text evidence="3">Belongs to the cytochrome P450 family.</text>
</comment>
<dbReference type="GO" id="GO:0046165">
    <property type="term" value="P:alcohol biosynthetic process"/>
    <property type="evidence" value="ECO:0007669"/>
    <property type="project" value="UniProtKB-ARBA"/>
</dbReference>
<dbReference type="GO" id="GO:0016705">
    <property type="term" value="F:oxidoreductase activity, acting on paired donors, with incorporation or reduction of molecular oxygen"/>
    <property type="evidence" value="ECO:0007669"/>
    <property type="project" value="InterPro"/>
</dbReference>
<dbReference type="PANTHER" id="PTHR24305:SF162">
    <property type="entry name" value="P450, PUTATIVE (EUROFUNG)-RELATED"/>
    <property type="match status" value="1"/>
</dbReference>
<evidence type="ECO:0000313" key="14">
    <source>
        <dbReference type="Proteomes" id="UP000562682"/>
    </source>
</evidence>
<keyword evidence="4 11" id="KW-0349">Heme</keyword>
<comment type="cofactor">
    <cofactor evidence="1 11">
        <name>heme</name>
        <dbReference type="ChEBI" id="CHEBI:30413"/>
    </cofactor>
</comment>
<dbReference type="InterPro" id="IPR036396">
    <property type="entry name" value="Cyt_P450_sf"/>
</dbReference>
<dbReference type="AlphaFoldDB" id="A0A8H5UJ50"/>
<keyword evidence="6 11" id="KW-0479">Metal-binding</keyword>
<evidence type="ECO:0000256" key="7">
    <source>
        <dbReference type="ARBA" id="ARBA00022842"/>
    </source>
</evidence>
<keyword evidence="10" id="KW-0503">Monooxygenase</keyword>
<keyword evidence="14" id="KW-1185">Reference proteome</keyword>
<evidence type="ECO:0000256" key="6">
    <source>
        <dbReference type="ARBA" id="ARBA00022723"/>
    </source>
</evidence>
<evidence type="ECO:0000256" key="12">
    <source>
        <dbReference type="SAM" id="Phobius"/>
    </source>
</evidence>
<gene>
    <name evidence="13" type="ORF">FDENT_3787</name>
</gene>
<dbReference type="Proteomes" id="UP000562682">
    <property type="component" value="Unassembled WGS sequence"/>
</dbReference>
<evidence type="ECO:0000256" key="10">
    <source>
        <dbReference type="ARBA" id="ARBA00023033"/>
    </source>
</evidence>
<dbReference type="InterPro" id="IPR000092">
    <property type="entry name" value="Polyprenyl_synt"/>
</dbReference>
<dbReference type="PANTHER" id="PTHR24305">
    <property type="entry name" value="CYTOCHROME P450"/>
    <property type="match status" value="1"/>
</dbReference>
<comment type="caution">
    <text evidence="13">The sequence shown here is derived from an EMBL/GenBank/DDBJ whole genome shotgun (WGS) entry which is preliminary data.</text>
</comment>
<dbReference type="InterPro" id="IPR001128">
    <property type="entry name" value="Cyt_P450"/>
</dbReference>
<comment type="pathway">
    <text evidence="2">Secondary metabolite biosynthesis.</text>
</comment>
<keyword evidence="12" id="KW-0812">Transmembrane</keyword>
<dbReference type="Gene3D" id="1.10.600.10">
    <property type="entry name" value="Farnesyl Diphosphate Synthase"/>
    <property type="match status" value="2"/>
</dbReference>
<evidence type="ECO:0000256" key="9">
    <source>
        <dbReference type="ARBA" id="ARBA00023004"/>
    </source>
</evidence>
<evidence type="ECO:0000256" key="2">
    <source>
        <dbReference type="ARBA" id="ARBA00005179"/>
    </source>
</evidence>
<name>A0A8H5UJ50_9HYPO</name>
<dbReference type="Pfam" id="PF00067">
    <property type="entry name" value="p450"/>
    <property type="match status" value="1"/>
</dbReference>
<evidence type="ECO:0000256" key="11">
    <source>
        <dbReference type="PIRSR" id="PIRSR602403-1"/>
    </source>
</evidence>
<dbReference type="PROSITE" id="PS00086">
    <property type="entry name" value="CYTOCHROME_P450"/>
    <property type="match status" value="1"/>
</dbReference>
<keyword evidence="12" id="KW-0472">Membrane</keyword>
<evidence type="ECO:0000256" key="5">
    <source>
        <dbReference type="ARBA" id="ARBA00022679"/>
    </source>
</evidence>
<dbReference type="Pfam" id="PF00348">
    <property type="entry name" value="polyprenyl_synt"/>
    <property type="match status" value="1"/>
</dbReference>
<keyword evidence="7" id="KW-0460">Magnesium</keyword>
<dbReference type="InterPro" id="IPR050121">
    <property type="entry name" value="Cytochrome_P450_monoxygenase"/>
</dbReference>
<keyword evidence="8" id="KW-0560">Oxidoreductase</keyword>
<evidence type="ECO:0000313" key="13">
    <source>
        <dbReference type="EMBL" id="KAF5690623.1"/>
    </source>
</evidence>
<dbReference type="InterPro" id="IPR008949">
    <property type="entry name" value="Isoprenoid_synthase_dom_sf"/>
</dbReference>
<feature type="transmembrane region" description="Helical" evidence="12">
    <location>
        <begin position="12"/>
        <end position="32"/>
    </location>
</feature>
<proteinExistence type="inferred from homology"/>
<dbReference type="InterPro" id="IPR002403">
    <property type="entry name" value="Cyt_P450_E_grp-IV"/>
</dbReference>
<dbReference type="PROSITE" id="PS00444">
    <property type="entry name" value="POLYPRENYL_SYNTHASE_2"/>
    <property type="match status" value="1"/>
</dbReference>
<dbReference type="Pfam" id="PF19086">
    <property type="entry name" value="Terpene_syn_C_2"/>
    <property type="match status" value="1"/>
</dbReference>
<protein>
    <submittedName>
        <fullName evidence="13">Geranylgeranyl pyrophosphate synthase</fullName>
    </submittedName>
</protein>
<keyword evidence="12" id="KW-1133">Transmembrane helix</keyword>
<dbReference type="SUPFAM" id="SSF48576">
    <property type="entry name" value="Terpenoid synthases"/>
    <property type="match status" value="2"/>
</dbReference>
<feature type="binding site" description="axial binding residue" evidence="11">
    <location>
        <position position="447"/>
    </location>
    <ligand>
        <name>heme</name>
        <dbReference type="ChEBI" id="CHEBI:30413"/>
    </ligand>
    <ligandPart>
        <name>Fe</name>
        <dbReference type="ChEBI" id="CHEBI:18248"/>
    </ligandPart>
</feature>
<evidence type="ECO:0000256" key="3">
    <source>
        <dbReference type="ARBA" id="ARBA00010617"/>
    </source>
</evidence>
<dbReference type="GO" id="GO:0043386">
    <property type="term" value="P:mycotoxin biosynthetic process"/>
    <property type="evidence" value="ECO:0007669"/>
    <property type="project" value="UniProtKB-ARBA"/>
</dbReference>
<dbReference type="PRINTS" id="PR00465">
    <property type="entry name" value="EP450IV"/>
</dbReference>
<evidence type="ECO:0000256" key="8">
    <source>
        <dbReference type="ARBA" id="ARBA00023002"/>
    </source>
</evidence>
<dbReference type="InterPro" id="IPR017972">
    <property type="entry name" value="Cyt_P450_CS"/>
</dbReference>
<keyword evidence="9 11" id="KW-0408">Iron</keyword>
<dbReference type="GO" id="GO:0004497">
    <property type="term" value="F:monooxygenase activity"/>
    <property type="evidence" value="ECO:0007669"/>
    <property type="project" value="UniProtKB-KW"/>
</dbReference>
<dbReference type="InterPro" id="IPR033749">
    <property type="entry name" value="Polyprenyl_synt_CS"/>
</dbReference>
<accession>A0A8H5UJ50</accession>
<dbReference type="GO" id="GO:0005506">
    <property type="term" value="F:iron ion binding"/>
    <property type="evidence" value="ECO:0007669"/>
    <property type="project" value="InterPro"/>
</dbReference>
<dbReference type="GO" id="GO:0020037">
    <property type="term" value="F:heme binding"/>
    <property type="evidence" value="ECO:0007669"/>
    <property type="project" value="InterPro"/>
</dbReference>
<evidence type="ECO:0000256" key="4">
    <source>
        <dbReference type="ARBA" id="ARBA00022617"/>
    </source>
</evidence>
<dbReference type="SUPFAM" id="SSF48264">
    <property type="entry name" value="Cytochrome P450"/>
    <property type="match status" value="1"/>
</dbReference>
<feature type="transmembrane region" description="Helical" evidence="12">
    <location>
        <begin position="224"/>
        <end position="245"/>
    </location>
</feature>
<evidence type="ECO:0000256" key="1">
    <source>
        <dbReference type="ARBA" id="ARBA00001971"/>
    </source>
</evidence>
<dbReference type="PROSITE" id="PS00723">
    <property type="entry name" value="POLYPRENYL_SYNTHASE_1"/>
    <property type="match status" value="1"/>
</dbReference>
<dbReference type="GO" id="GO:0004659">
    <property type="term" value="F:prenyltransferase activity"/>
    <property type="evidence" value="ECO:0007669"/>
    <property type="project" value="InterPro"/>
</dbReference>
<sequence length="1183" mass="133338">MILQFVSSLQWLQPATVAISVLALVYVSYICLLHPLAHVPGPVLAKVSPLWIMSSLYRGRYNSDLRDLHKRYGPVVRIAPNELSFATLEAQTEIYTKQEEGGFSKKATFIDFLTGLLFADPTPTLLTVSDIHTHRKLRRTVEQAFTPSALAEQSRIQKLHIDKAILRLEQCADGEEIDLGAQLDMILWDILADVTFGEPLTMGKKSTWEYLKTVGKASMPIVEFLLWASAFPGMALAFDIIFWVLPYKNTPFSKILPANKFRECLQRQSTNTRKTFVRALMNRQRFGLCLDNEGLIFNAIVLLFTGYQSSSIAAVALWYNILRSPGICDKLRNEIRESFHDESEISSERLAQLPILDGCVRETLRLLPPANGKTAQRTASGCLIADIYVPKGTMVSADVYSIHRSSRYFGDADSFRPERWLSLGKDTLFGNDNLKAYRPFSIGPRACVGKNSALQSLRLITAKLLWKFDFEMTNTDFYSYSRNHFKSLAFSAIMDGLEYQSRLIPKWEAQKTGCFTSLPIRIHPRNDIADAATAKFIADWTKYIRDGRENRTHFCPSPVGNWNSLLYPEGLPERLGSVSYLLDLGLIHDADWSGQLDVNEELSVQDAVASHEHLRPALDPQDNRKWDPKSPQLRFKLLLSECVADCIKTDRELGTAMLKAFRVLWLDIAENATSDAPQTMNEYWDVRMSNGGMSVFWPMVLYVTNLHLSEEQHTLVQPIVAAAEEALCWANDYFSYEREVWELETGKAKRIVNLVEMLSRTKDLSCTEAKEEVKRMILEAEAKYCRLRDDILSSHPDISLDLKRWIAYIGLSISGNHYWLSACSRQNTWKTNGLRNDTDNRSINGAVHDSQIQNTQTGNKNTSLEALKLLFDSTPDKSHPVCRYPNDKLSDLALTAPVAHVSSMPAKGTRSELISALNVWLKVPPEALGHINLTIDLLHNASLILDDIQDNSPLRRGVPAAHAVFGNAQSINSATFMFVKATDAVRSALSPAALMALLDGLEVLFLGQSWDLYWKHNLQCPTEGEYVKMVDHKTGGMFVMLVRLMAAESPYSGASVVEDMERLARLLGRFYQIRDDYMNLSAYSAQKGFAEDLDEGKFSFPVVYGLERDPELRGQILAIFRQRPSSGAAEAKPLSRKVKEYLIKCIAASGGFEETLKCLMSLESELDREIASLEQNWDKLTLF</sequence>
<organism evidence="13 14">
    <name type="scientific">Fusarium denticulatum</name>
    <dbReference type="NCBI Taxonomy" id="48507"/>
    <lineage>
        <taxon>Eukaryota</taxon>
        <taxon>Fungi</taxon>
        <taxon>Dikarya</taxon>
        <taxon>Ascomycota</taxon>
        <taxon>Pezizomycotina</taxon>
        <taxon>Sordariomycetes</taxon>
        <taxon>Hypocreomycetidae</taxon>
        <taxon>Hypocreales</taxon>
        <taxon>Nectriaceae</taxon>
        <taxon>Fusarium</taxon>
        <taxon>Fusarium fujikuroi species complex</taxon>
    </lineage>
</organism>
<dbReference type="EMBL" id="JAAOAK010000087">
    <property type="protein sequence ID" value="KAF5690623.1"/>
    <property type="molecule type" value="Genomic_DNA"/>
</dbReference>
<keyword evidence="5" id="KW-0808">Transferase</keyword>